<name>A0A518B2Z0_9BACT</name>
<dbReference type="OrthoDB" id="286010at2"/>
<sequence length="132" mass="13882">MIRTWRYFSLPVGLCVLLVGCGGGDGNFGVVRGVVTLDGEPVPNAEVVFVPKEGGRFSKAKTNDAGEYVLIYSASKAGAIVGIHEVRVTTGVETPSGKIVNETIPAKYNAEGFVEKEVQPGNNVIDVQLTSG</sequence>
<dbReference type="Proteomes" id="UP000317093">
    <property type="component" value="Chromosome"/>
</dbReference>
<reference evidence="1 2" key="1">
    <citation type="submission" date="2019-02" db="EMBL/GenBank/DDBJ databases">
        <title>Deep-cultivation of Planctomycetes and their phenomic and genomic characterization uncovers novel biology.</title>
        <authorList>
            <person name="Wiegand S."/>
            <person name="Jogler M."/>
            <person name="Boedeker C."/>
            <person name="Pinto D."/>
            <person name="Vollmers J."/>
            <person name="Rivas-Marin E."/>
            <person name="Kohn T."/>
            <person name="Peeters S.H."/>
            <person name="Heuer A."/>
            <person name="Rast P."/>
            <person name="Oberbeckmann S."/>
            <person name="Bunk B."/>
            <person name="Jeske O."/>
            <person name="Meyerdierks A."/>
            <person name="Storesund J.E."/>
            <person name="Kallscheuer N."/>
            <person name="Luecker S."/>
            <person name="Lage O.M."/>
            <person name="Pohl T."/>
            <person name="Merkel B.J."/>
            <person name="Hornburger P."/>
            <person name="Mueller R.-W."/>
            <person name="Bruemmer F."/>
            <person name="Labrenz M."/>
            <person name="Spormann A.M."/>
            <person name="Op den Camp H."/>
            <person name="Overmann J."/>
            <person name="Amann R."/>
            <person name="Jetten M.S.M."/>
            <person name="Mascher T."/>
            <person name="Medema M.H."/>
            <person name="Devos D.P."/>
            <person name="Kaster A.-K."/>
            <person name="Ovreas L."/>
            <person name="Rohde M."/>
            <person name="Galperin M.Y."/>
            <person name="Jogler C."/>
        </authorList>
    </citation>
    <scope>NUCLEOTIDE SEQUENCE [LARGE SCALE GENOMIC DNA]</scope>
    <source>
        <strain evidence="1 2">Pan216</strain>
    </source>
</reference>
<keyword evidence="2" id="KW-1185">Reference proteome</keyword>
<organism evidence="1 2">
    <name type="scientific">Kolteria novifilia</name>
    <dbReference type="NCBI Taxonomy" id="2527975"/>
    <lineage>
        <taxon>Bacteria</taxon>
        <taxon>Pseudomonadati</taxon>
        <taxon>Planctomycetota</taxon>
        <taxon>Planctomycetia</taxon>
        <taxon>Kolteriales</taxon>
        <taxon>Kolteriaceae</taxon>
        <taxon>Kolteria</taxon>
    </lineage>
</organism>
<protein>
    <recommendedName>
        <fullName evidence="3">Nickel uptake substrate-specific transmembrane region</fullName>
    </recommendedName>
</protein>
<accession>A0A518B2Z0</accession>
<dbReference type="EMBL" id="CP036279">
    <property type="protein sequence ID" value="QDU61363.1"/>
    <property type="molecule type" value="Genomic_DNA"/>
</dbReference>
<dbReference type="RefSeq" id="WP_145257963.1">
    <property type="nucleotide sequence ID" value="NZ_CP036279.1"/>
</dbReference>
<evidence type="ECO:0008006" key="3">
    <source>
        <dbReference type="Google" id="ProtNLM"/>
    </source>
</evidence>
<proteinExistence type="predicted"/>
<evidence type="ECO:0000313" key="1">
    <source>
        <dbReference type="EMBL" id="QDU61363.1"/>
    </source>
</evidence>
<dbReference type="PROSITE" id="PS51257">
    <property type="entry name" value="PROKAR_LIPOPROTEIN"/>
    <property type="match status" value="1"/>
</dbReference>
<dbReference type="KEGG" id="knv:Pan216_22190"/>
<dbReference type="AlphaFoldDB" id="A0A518B2Z0"/>
<gene>
    <name evidence="1" type="ORF">Pan216_22190</name>
</gene>
<evidence type="ECO:0000313" key="2">
    <source>
        <dbReference type="Proteomes" id="UP000317093"/>
    </source>
</evidence>